<feature type="region of interest" description="Disordered" evidence="1">
    <location>
        <begin position="127"/>
        <end position="202"/>
    </location>
</feature>
<evidence type="ECO:0000313" key="3">
    <source>
        <dbReference type="Proteomes" id="UP000297866"/>
    </source>
</evidence>
<feature type="compositionally biased region" description="Acidic residues" evidence="1">
    <location>
        <begin position="127"/>
        <end position="153"/>
    </location>
</feature>
<reference evidence="2 3" key="1">
    <citation type="submission" date="2019-03" db="EMBL/GenBank/DDBJ databases">
        <title>Genomics of glacier-inhabiting Cryobacterium strains.</title>
        <authorList>
            <person name="Liu Q."/>
            <person name="Xin Y.-H."/>
        </authorList>
    </citation>
    <scope>NUCLEOTIDE SEQUENCE [LARGE SCALE GENOMIC DNA]</scope>
    <source>
        <strain evidence="2 3">Sr47</strain>
    </source>
</reference>
<gene>
    <name evidence="2" type="ORF">E3O23_12625</name>
</gene>
<name>A0A4R8UD58_9MICO</name>
<accession>A0A4R8UD58</accession>
<keyword evidence="3" id="KW-1185">Reference proteome</keyword>
<dbReference type="Proteomes" id="UP000297866">
    <property type="component" value="Unassembled WGS sequence"/>
</dbReference>
<feature type="compositionally biased region" description="Basic and acidic residues" evidence="1">
    <location>
        <begin position="164"/>
        <end position="173"/>
    </location>
</feature>
<evidence type="ECO:0000313" key="2">
    <source>
        <dbReference type="EMBL" id="TFB48906.1"/>
    </source>
</evidence>
<dbReference type="Pfam" id="PF11228">
    <property type="entry name" value="DUF3027"/>
    <property type="match status" value="1"/>
</dbReference>
<comment type="caution">
    <text evidence="2">The sequence shown here is derived from an EMBL/GenBank/DDBJ whole genome shotgun (WGS) entry which is preliminary data.</text>
</comment>
<dbReference type="RefSeq" id="WP_134491547.1">
    <property type="nucleotide sequence ID" value="NZ_SOEZ01000060.1"/>
</dbReference>
<feature type="compositionally biased region" description="Acidic residues" evidence="1">
    <location>
        <begin position="191"/>
        <end position="202"/>
    </location>
</feature>
<evidence type="ECO:0000256" key="1">
    <source>
        <dbReference type="SAM" id="MobiDB-lite"/>
    </source>
</evidence>
<organism evidence="2 3">
    <name type="scientific">Cryobacterium tagatosivorans</name>
    <dbReference type="NCBI Taxonomy" id="1259199"/>
    <lineage>
        <taxon>Bacteria</taxon>
        <taxon>Bacillati</taxon>
        <taxon>Actinomycetota</taxon>
        <taxon>Actinomycetes</taxon>
        <taxon>Micrococcales</taxon>
        <taxon>Microbacteriaceae</taxon>
        <taxon>Cryobacterium</taxon>
    </lineage>
</organism>
<protein>
    <submittedName>
        <fullName evidence="2">DUF3027 domain-containing protein</fullName>
    </submittedName>
</protein>
<dbReference type="AlphaFoldDB" id="A0A4R8UD58"/>
<dbReference type="OrthoDB" id="3210158at2"/>
<sequence>MPELADETLLQAVDVARTALLEITPADTVGEPVGHIVEGEHVLSLLFDCLMTGYPGWHWTVSLSRIDGDSPPSVLETELMPGGDALLAPEWVPWSDRLADHRTAEELAEAEAAAEALDALDDFDVETDDTADHDEDDDFEDDDSGDDELDGIDFGEALAASDLHPGEAGHAEPETDDGTPDPPFDAASGEFDAEDDRDDEDD</sequence>
<dbReference type="EMBL" id="SOEZ01000060">
    <property type="protein sequence ID" value="TFB48906.1"/>
    <property type="molecule type" value="Genomic_DNA"/>
</dbReference>
<dbReference type="InterPro" id="IPR021391">
    <property type="entry name" value="DUF3027"/>
</dbReference>
<proteinExistence type="predicted"/>